<accession>A0AAD3XPC2</accession>
<proteinExistence type="predicted"/>
<dbReference type="EMBL" id="BSYO01000012">
    <property type="protein sequence ID" value="GMH12402.1"/>
    <property type="molecule type" value="Genomic_DNA"/>
</dbReference>
<protein>
    <submittedName>
        <fullName evidence="1">Uncharacterized protein</fullName>
    </submittedName>
</protein>
<evidence type="ECO:0000313" key="1">
    <source>
        <dbReference type="EMBL" id="GMH12402.1"/>
    </source>
</evidence>
<comment type="caution">
    <text evidence="1">The sequence shown here is derived from an EMBL/GenBank/DDBJ whole genome shotgun (WGS) entry which is preliminary data.</text>
</comment>
<evidence type="ECO:0000313" key="2">
    <source>
        <dbReference type="Proteomes" id="UP001279734"/>
    </source>
</evidence>
<organism evidence="1 2">
    <name type="scientific">Nepenthes gracilis</name>
    <name type="common">Slender pitcher plant</name>
    <dbReference type="NCBI Taxonomy" id="150966"/>
    <lineage>
        <taxon>Eukaryota</taxon>
        <taxon>Viridiplantae</taxon>
        <taxon>Streptophyta</taxon>
        <taxon>Embryophyta</taxon>
        <taxon>Tracheophyta</taxon>
        <taxon>Spermatophyta</taxon>
        <taxon>Magnoliopsida</taxon>
        <taxon>eudicotyledons</taxon>
        <taxon>Gunneridae</taxon>
        <taxon>Pentapetalae</taxon>
        <taxon>Caryophyllales</taxon>
        <taxon>Nepenthaceae</taxon>
        <taxon>Nepenthes</taxon>
    </lineage>
</organism>
<gene>
    <name evidence="1" type="ORF">Nepgr_014243</name>
</gene>
<dbReference type="AlphaFoldDB" id="A0AAD3XPC2"/>
<keyword evidence="2" id="KW-1185">Reference proteome</keyword>
<reference evidence="1" key="1">
    <citation type="submission" date="2023-05" db="EMBL/GenBank/DDBJ databases">
        <title>Nepenthes gracilis genome sequencing.</title>
        <authorList>
            <person name="Fukushima K."/>
        </authorList>
    </citation>
    <scope>NUCLEOTIDE SEQUENCE</scope>
    <source>
        <strain evidence="1">SING2019-196</strain>
    </source>
</reference>
<dbReference type="Proteomes" id="UP001279734">
    <property type="component" value="Unassembled WGS sequence"/>
</dbReference>
<sequence length="93" mass="10328">MEKTLGQRILWVGLMMQGSVNVQFRDQSHSILLLGKGRERGRDSVILLALQSNTRTEEYGPCLLAQRADLSNQPNSSGCPLLTLQGSFYAFQS</sequence>
<name>A0AAD3XPC2_NEPGR</name>